<proteinExistence type="predicted"/>
<comment type="caution">
    <text evidence="1">The sequence shown here is derived from an EMBL/GenBank/DDBJ whole genome shotgun (WGS) entry which is preliminary data.</text>
</comment>
<dbReference type="Proteomes" id="UP000664779">
    <property type="component" value="Unassembled WGS sequence"/>
</dbReference>
<gene>
    <name evidence="1" type="ORF">J0X15_10880</name>
</gene>
<evidence type="ECO:0000313" key="2">
    <source>
        <dbReference type="Proteomes" id="UP000664779"/>
    </source>
</evidence>
<dbReference type="EMBL" id="JAFLNF010000004">
    <property type="protein sequence ID" value="MBO0345723.1"/>
    <property type="molecule type" value="Genomic_DNA"/>
</dbReference>
<reference evidence="1" key="1">
    <citation type="submission" date="2021-03" db="EMBL/GenBank/DDBJ databases">
        <title>Roseibium sp. CAU 1637 isolated from Incheon.</title>
        <authorList>
            <person name="Kim W."/>
        </authorList>
    </citation>
    <scope>NUCLEOTIDE SEQUENCE</scope>
    <source>
        <strain evidence="1">CAU 1637</strain>
    </source>
</reference>
<evidence type="ECO:0000313" key="1">
    <source>
        <dbReference type="EMBL" id="MBO0345723.1"/>
    </source>
</evidence>
<keyword evidence="2" id="KW-1185">Reference proteome</keyword>
<sequence>MKGWEVSLGFEPTAVADLRHKDTVFDEICSDYEEMLDARARSATAAGAEDLADTIAALELEMSNYLQT</sequence>
<dbReference type="RefSeq" id="WP_206940572.1">
    <property type="nucleotide sequence ID" value="NZ_JAFLNF010000004.1"/>
</dbReference>
<accession>A0A939EQL0</accession>
<organism evidence="1 2">
    <name type="scientific">Roseibium limicola</name>
    <dbReference type="NCBI Taxonomy" id="2816037"/>
    <lineage>
        <taxon>Bacteria</taxon>
        <taxon>Pseudomonadati</taxon>
        <taxon>Pseudomonadota</taxon>
        <taxon>Alphaproteobacteria</taxon>
        <taxon>Hyphomicrobiales</taxon>
        <taxon>Stappiaceae</taxon>
        <taxon>Roseibium</taxon>
    </lineage>
</organism>
<protein>
    <submittedName>
        <fullName evidence="1">Uncharacterized protein</fullName>
    </submittedName>
</protein>
<name>A0A939EQL0_9HYPH</name>
<dbReference type="AlphaFoldDB" id="A0A939EQL0"/>